<proteinExistence type="predicted"/>
<gene>
    <name evidence="1" type="ORF">Ccrd_005746</name>
</gene>
<dbReference type="GO" id="GO:0009706">
    <property type="term" value="C:chloroplast inner membrane"/>
    <property type="evidence" value="ECO:0007669"/>
    <property type="project" value="EnsemblPlants"/>
</dbReference>
<sequence>MISSLNLRRISCPSVKYDYGQHFSGNAVTLSSSNLRRRRLHNRCLASLSTNSSNSSSFRPSVASSTTFTTSVGSPPPIPPLTQWNLTQRHIIVLNFIACAGGLRSENILLVDIYEDQVLFSSQPSILFYYRLSIFPCNVWEIKRQWLYKAYPIFVAGSDVEGQKFMPYLISLDALRVKAKNCFLNAAISATWLFCSAIPTLLAFKRAAESLEKLLDVTREELPDTMAAVRLSGMEISDLTMELTSVQMVVPMTSEPAAGPVVARTARGIRETIVKSRAFMQMFFTITQFSKVAFKYLTSRAKSNA</sequence>
<dbReference type="Proteomes" id="UP000243975">
    <property type="component" value="Unassembled WGS sequence"/>
</dbReference>
<dbReference type="AlphaFoldDB" id="A0A103XKF2"/>
<accession>A0A103XKF2</accession>
<reference evidence="1 2" key="1">
    <citation type="journal article" date="2016" name="Sci. Rep.">
        <title>The genome sequence of the outbreeding globe artichoke constructed de novo incorporating a phase-aware low-pass sequencing strategy of F1 progeny.</title>
        <authorList>
            <person name="Scaglione D."/>
            <person name="Reyes-Chin-Wo S."/>
            <person name="Acquadro A."/>
            <person name="Froenicke L."/>
            <person name="Portis E."/>
            <person name="Beitel C."/>
            <person name="Tirone M."/>
            <person name="Mauro R."/>
            <person name="Lo Monaco A."/>
            <person name="Mauromicale G."/>
            <person name="Faccioli P."/>
            <person name="Cattivelli L."/>
            <person name="Rieseberg L."/>
            <person name="Michelmore R."/>
            <person name="Lanteri S."/>
        </authorList>
    </citation>
    <scope>NUCLEOTIDE SEQUENCE [LARGE SCALE GENOMIC DNA]</scope>
    <source>
        <strain evidence="1">2C</strain>
    </source>
</reference>
<dbReference type="STRING" id="59895.A0A103XKF2"/>
<protein>
    <submittedName>
        <fullName evidence="1">Uncharacterized protein</fullName>
    </submittedName>
</protein>
<evidence type="ECO:0000313" key="1">
    <source>
        <dbReference type="EMBL" id="KVH92234.1"/>
    </source>
</evidence>
<dbReference type="PANTHER" id="PTHR33825">
    <property type="entry name" value="CHITINASE-LIKE PROTEIN"/>
    <property type="match status" value="1"/>
</dbReference>
<evidence type="ECO:0000313" key="2">
    <source>
        <dbReference type="Proteomes" id="UP000243975"/>
    </source>
</evidence>
<dbReference type="Gramene" id="KVH92234">
    <property type="protein sequence ID" value="KVH92234"/>
    <property type="gene ID" value="Ccrd_005746"/>
</dbReference>
<name>A0A103XKF2_CYNCS</name>
<keyword evidence="2" id="KW-1185">Reference proteome</keyword>
<comment type="caution">
    <text evidence="1">The sequence shown here is derived from an EMBL/GenBank/DDBJ whole genome shotgun (WGS) entry which is preliminary data.</text>
</comment>
<organism evidence="1 2">
    <name type="scientific">Cynara cardunculus var. scolymus</name>
    <name type="common">Globe artichoke</name>
    <name type="synonym">Cynara scolymus</name>
    <dbReference type="NCBI Taxonomy" id="59895"/>
    <lineage>
        <taxon>Eukaryota</taxon>
        <taxon>Viridiplantae</taxon>
        <taxon>Streptophyta</taxon>
        <taxon>Embryophyta</taxon>
        <taxon>Tracheophyta</taxon>
        <taxon>Spermatophyta</taxon>
        <taxon>Magnoliopsida</taxon>
        <taxon>eudicotyledons</taxon>
        <taxon>Gunneridae</taxon>
        <taxon>Pentapetalae</taxon>
        <taxon>asterids</taxon>
        <taxon>campanulids</taxon>
        <taxon>Asterales</taxon>
        <taxon>Asteraceae</taxon>
        <taxon>Carduoideae</taxon>
        <taxon>Cardueae</taxon>
        <taxon>Carduinae</taxon>
        <taxon>Cynara</taxon>
    </lineage>
</organism>
<dbReference type="EMBL" id="LEKV01004833">
    <property type="protein sequence ID" value="KVH92234.1"/>
    <property type="molecule type" value="Genomic_DNA"/>
</dbReference>
<dbReference type="PANTHER" id="PTHR33825:SF5">
    <property type="entry name" value="TRANSMEMBRANE PROTEIN"/>
    <property type="match status" value="1"/>
</dbReference>